<keyword evidence="3" id="KW-1185">Reference proteome</keyword>
<feature type="non-terminal residue" evidence="2">
    <location>
        <position position="146"/>
    </location>
</feature>
<accession>A0AAV5W7C9</accession>
<name>A0AAV5W7C9_9BILA</name>
<proteinExistence type="predicted"/>
<feature type="non-terminal residue" evidence="2">
    <location>
        <position position="1"/>
    </location>
</feature>
<dbReference type="Proteomes" id="UP001432322">
    <property type="component" value="Unassembled WGS sequence"/>
</dbReference>
<dbReference type="EMBL" id="BTSY01000005">
    <property type="protein sequence ID" value="GMT27746.1"/>
    <property type="molecule type" value="Genomic_DNA"/>
</dbReference>
<gene>
    <name evidence="2" type="ORF">PFISCL1PPCAC_19043</name>
</gene>
<comment type="caution">
    <text evidence="2">The sequence shown here is derived from an EMBL/GenBank/DDBJ whole genome shotgun (WGS) entry which is preliminary data.</text>
</comment>
<evidence type="ECO:0000313" key="3">
    <source>
        <dbReference type="Proteomes" id="UP001432322"/>
    </source>
</evidence>
<feature type="compositionally biased region" description="Basic and acidic residues" evidence="1">
    <location>
        <begin position="74"/>
        <end position="84"/>
    </location>
</feature>
<dbReference type="AlphaFoldDB" id="A0AAV5W7C9"/>
<sequence length="146" mass="16454">CSSCSSRKPSMLAALLAETGGGAAELPADVDPDTRIRARLRACRDGMAQLDALREKHERLMESMRGGFRLSTPEVKRKGEEKKMRSLKDEFPLMDINGNREIKERNEYRREEDQGFCEPYQKVAETLLIPVDQLRAQQDRAKGGGS</sequence>
<feature type="region of interest" description="Disordered" evidence="1">
    <location>
        <begin position="64"/>
        <end position="84"/>
    </location>
</feature>
<reference evidence="2" key="1">
    <citation type="submission" date="2023-10" db="EMBL/GenBank/DDBJ databases">
        <title>Genome assembly of Pristionchus species.</title>
        <authorList>
            <person name="Yoshida K."/>
            <person name="Sommer R.J."/>
        </authorList>
    </citation>
    <scope>NUCLEOTIDE SEQUENCE</scope>
    <source>
        <strain evidence="2">RS5133</strain>
    </source>
</reference>
<protein>
    <submittedName>
        <fullName evidence="2">Uncharacterized protein</fullName>
    </submittedName>
</protein>
<evidence type="ECO:0000313" key="2">
    <source>
        <dbReference type="EMBL" id="GMT27746.1"/>
    </source>
</evidence>
<organism evidence="2 3">
    <name type="scientific">Pristionchus fissidentatus</name>
    <dbReference type="NCBI Taxonomy" id="1538716"/>
    <lineage>
        <taxon>Eukaryota</taxon>
        <taxon>Metazoa</taxon>
        <taxon>Ecdysozoa</taxon>
        <taxon>Nematoda</taxon>
        <taxon>Chromadorea</taxon>
        <taxon>Rhabditida</taxon>
        <taxon>Rhabditina</taxon>
        <taxon>Diplogasteromorpha</taxon>
        <taxon>Diplogasteroidea</taxon>
        <taxon>Neodiplogasteridae</taxon>
        <taxon>Pristionchus</taxon>
    </lineage>
</organism>
<evidence type="ECO:0000256" key="1">
    <source>
        <dbReference type="SAM" id="MobiDB-lite"/>
    </source>
</evidence>